<dbReference type="EMBL" id="AP005832">
    <property type="protein sequence ID" value="BAD31757.1"/>
    <property type="molecule type" value="Genomic_DNA"/>
</dbReference>
<reference evidence="1" key="1">
    <citation type="journal article" date="2004" name="Plant Cell">
        <title>Composition and structure of the centromeric region of rice chromosome 8.</title>
        <authorList>
            <person name="Wu J."/>
            <person name="Yamagata H."/>
            <person name="Hayashi-Tsugane M."/>
            <person name="Hijishita S."/>
            <person name="Fujisawa M."/>
            <person name="Shibata M."/>
            <person name="Itoh Y."/>
            <person name="Nakamura M."/>
            <person name="Sakaguchi M."/>
            <person name="Yoshihara R."/>
            <person name="Kobayashi H."/>
            <person name="Itoh K."/>
            <person name="Karasawa W."/>
            <person name="Yamamoto M."/>
            <person name="Saji S."/>
            <person name="Katagiri S."/>
            <person name="Kanamori H."/>
            <person name="Namiki N."/>
            <person name="Katayose Y."/>
            <person name="Matsumoto T."/>
            <person name="Sasaki T."/>
        </authorList>
    </citation>
    <scope>NUCLEOTIDE SEQUENCE</scope>
</reference>
<name>Q69LL8_ORYSJ</name>
<accession>Q69LL8</accession>
<proteinExistence type="predicted"/>
<gene>
    <name evidence="1" type="primary">B1136D08.128</name>
</gene>
<sequence length="87" mass="9167">MAAAFGQRPCPLPSSSLSLTPFIVFARWFRSSSRCRHRSLSLAVGETPPPLPLSLPRRIAAAPPPSRLAAASAVRAAAAPNRAAARH</sequence>
<evidence type="ECO:0000313" key="1">
    <source>
        <dbReference type="EMBL" id="BAD31757.1"/>
    </source>
</evidence>
<protein>
    <submittedName>
        <fullName evidence="1">Uncharacterized protein</fullName>
    </submittedName>
</protein>
<organism evidence="1">
    <name type="scientific">Oryza sativa subsp. japonica</name>
    <name type="common">Rice</name>
    <dbReference type="NCBI Taxonomy" id="39947"/>
    <lineage>
        <taxon>Eukaryota</taxon>
        <taxon>Viridiplantae</taxon>
        <taxon>Streptophyta</taxon>
        <taxon>Embryophyta</taxon>
        <taxon>Tracheophyta</taxon>
        <taxon>Spermatophyta</taxon>
        <taxon>Magnoliopsida</taxon>
        <taxon>Liliopsida</taxon>
        <taxon>Poales</taxon>
        <taxon>Poaceae</taxon>
        <taxon>BOP clade</taxon>
        <taxon>Oryzoideae</taxon>
        <taxon>Oryzeae</taxon>
        <taxon>Oryzinae</taxon>
        <taxon>Oryza</taxon>
        <taxon>Oryza sativa</taxon>
    </lineage>
</organism>
<dbReference type="AlphaFoldDB" id="Q69LL8"/>